<dbReference type="RefSeq" id="XP_012883043.1">
    <property type="nucleotide sequence ID" value="XM_013027589.1"/>
</dbReference>
<dbReference type="AlphaFoldDB" id="A0A1S3G2K6"/>
<feature type="transmembrane region" description="Helical" evidence="3">
    <location>
        <begin position="188"/>
        <end position="212"/>
    </location>
</feature>
<proteinExistence type="inferred from homology"/>
<feature type="signal peptide" evidence="4">
    <location>
        <begin position="1"/>
        <end position="21"/>
    </location>
</feature>
<evidence type="ECO:0000256" key="1">
    <source>
        <dbReference type="ARBA" id="ARBA00009633"/>
    </source>
</evidence>
<evidence type="ECO:0000313" key="5">
    <source>
        <dbReference type="Proteomes" id="UP000081671"/>
    </source>
</evidence>
<evidence type="ECO:0000256" key="3">
    <source>
        <dbReference type="SAM" id="Phobius"/>
    </source>
</evidence>
<reference evidence="6" key="1">
    <citation type="submission" date="2025-08" db="UniProtKB">
        <authorList>
            <consortium name="RefSeq"/>
        </authorList>
    </citation>
    <scope>IDENTIFICATION</scope>
    <source>
        <tissue evidence="6">Kidney</tissue>
    </source>
</reference>
<dbReference type="Proteomes" id="UP000081671">
    <property type="component" value="Unplaced"/>
</dbReference>
<keyword evidence="3" id="KW-1133">Transmembrane helix</keyword>
<name>A0A1S3G2K6_DIPOR</name>
<dbReference type="STRING" id="10020.ENSDORP00000002650"/>
<dbReference type="OrthoDB" id="9895666at2759"/>
<sequence>MPAAWVLALVVCGLGGPAAWGCLQCDPSVQKDLQELRSALVPAHFPSEGLQERALALLSGMEGPFFRDYAMNAFVGKLEVDRMEGIRALIKNETQDLRTKSLTDLPLLEALVGFRERVTKELKKALRSYEMKACDHKLCRLLKEEVLDCLNCQKITSMCIRNKYCFVDRQPRMTLKYKDSNYQSDMKFVGISVSVLVSILVFLAILISALTYRENRKLLLR</sequence>
<dbReference type="CTD" id="126123"/>
<dbReference type="KEGG" id="dord:105994159"/>
<keyword evidence="5" id="KW-1185">Reference proteome</keyword>
<dbReference type="GeneID" id="105994159"/>
<evidence type="ECO:0000256" key="4">
    <source>
        <dbReference type="SAM" id="SignalP"/>
    </source>
</evidence>
<dbReference type="InParanoid" id="A0A1S3G2K6"/>
<accession>A0A1S3G2K6</accession>
<keyword evidence="2 4" id="KW-0732">Signal</keyword>
<feature type="chain" id="PRO_5010373431" evidence="4">
    <location>
        <begin position="22"/>
        <end position="221"/>
    </location>
</feature>
<protein>
    <submittedName>
        <fullName evidence="6">Izumo sperm-egg fusion protein 2</fullName>
    </submittedName>
</protein>
<organism evidence="5 6">
    <name type="scientific">Dipodomys ordii</name>
    <name type="common">Ord's kangaroo rat</name>
    <dbReference type="NCBI Taxonomy" id="10020"/>
    <lineage>
        <taxon>Eukaryota</taxon>
        <taxon>Metazoa</taxon>
        <taxon>Chordata</taxon>
        <taxon>Craniata</taxon>
        <taxon>Vertebrata</taxon>
        <taxon>Euteleostomi</taxon>
        <taxon>Mammalia</taxon>
        <taxon>Eutheria</taxon>
        <taxon>Euarchontoglires</taxon>
        <taxon>Glires</taxon>
        <taxon>Rodentia</taxon>
        <taxon>Castorimorpha</taxon>
        <taxon>Heteromyidae</taxon>
        <taxon>Dipodomyinae</taxon>
        <taxon>Dipodomys</taxon>
    </lineage>
</organism>
<evidence type="ECO:0000313" key="6">
    <source>
        <dbReference type="RefSeq" id="XP_012883043.1"/>
    </source>
</evidence>
<dbReference type="PANTHER" id="PTHR47745">
    <property type="entry name" value="IZUMO SPERM-EGG FUSION PROTEIN 2"/>
    <property type="match status" value="1"/>
</dbReference>
<dbReference type="Pfam" id="PF15005">
    <property type="entry name" value="IZUMO"/>
    <property type="match status" value="1"/>
</dbReference>
<gene>
    <name evidence="6" type="primary">Izumo2</name>
</gene>
<dbReference type="InterPro" id="IPR042920">
    <property type="entry name" value="IZUMO2"/>
</dbReference>
<comment type="similarity">
    <text evidence="1">Belongs to the Izumo family.</text>
</comment>
<keyword evidence="3" id="KW-0812">Transmembrane</keyword>
<dbReference type="PANTHER" id="PTHR47745:SF1">
    <property type="entry name" value="IZUMO SPERM-EGG FUSION PROTEIN 2"/>
    <property type="match status" value="1"/>
</dbReference>
<keyword evidence="3" id="KW-0472">Membrane</keyword>
<evidence type="ECO:0000256" key="2">
    <source>
        <dbReference type="ARBA" id="ARBA00022729"/>
    </source>
</evidence>
<dbReference type="InterPro" id="IPR029389">
    <property type="entry name" value="IZUMO"/>
</dbReference>